<dbReference type="EnsemblPlants" id="AVESA.00010b.r2.3DG0557180.1">
    <property type="protein sequence ID" value="AVESA.00010b.r2.3DG0557180.1.CDS"/>
    <property type="gene ID" value="AVESA.00010b.r2.3DG0557180"/>
</dbReference>
<name>A0ACD5W4Y8_AVESA</name>
<sequence>MSLGGQRCPCQQPPTADRLGRWPPSSAVTVLDEGEGAPPPPSRSWTRGSTEPAAAGWGRGGGVPWCWRGGYTPPASHARTDCSPRQSPNPRPEIDSAQTRFPNSLIPPNRSAPMGWRWHDDDGEGDGGRGLGGIPDLAGRGGGEGAQVGTRRVVQSRCHTEEVEPGRFVRKCEKTEQLLRDCVGRPSELVESKTEKTEEDVTDEMTGASRSLGFPTKEPFAFPGLRSDIEAIEKDFTGGLGSFLDEAERMANRMASDFFKSFGFPSTRDEESRALPRRPVERHIEEGAGKKAKENEYSEFGSQITDV</sequence>
<proteinExistence type="predicted"/>
<accession>A0ACD5W4Y8</accession>
<keyword evidence="2" id="KW-1185">Reference proteome</keyword>
<reference evidence="1" key="1">
    <citation type="submission" date="2021-05" db="EMBL/GenBank/DDBJ databases">
        <authorList>
            <person name="Scholz U."/>
            <person name="Mascher M."/>
            <person name="Fiebig A."/>
        </authorList>
    </citation>
    <scope>NUCLEOTIDE SEQUENCE [LARGE SCALE GENOMIC DNA]</scope>
</reference>
<organism evidence="1 2">
    <name type="scientific">Avena sativa</name>
    <name type="common">Oat</name>
    <dbReference type="NCBI Taxonomy" id="4498"/>
    <lineage>
        <taxon>Eukaryota</taxon>
        <taxon>Viridiplantae</taxon>
        <taxon>Streptophyta</taxon>
        <taxon>Embryophyta</taxon>
        <taxon>Tracheophyta</taxon>
        <taxon>Spermatophyta</taxon>
        <taxon>Magnoliopsida</taxon>
        <taxon>Liliopsida</taxon>
        <taxon>Poales</taxon>
        <taxon>Poaceae</taxon>
        <taxon>BOP clade</taxon>
        <taxon>Pooideae</taxon>
        <taxon>Poodae</taxon>
        <taxon>Poeae</taxon>
        <taxon>Poeae Chloroplast Group 1 (Aveneae type)</taxon>
        <taxon>Aveninae</taxon>
        <taxon>Avena</taxon>
    </lineage>
</organism>
<reference evidence="1" key="2">
    <citation type="submission" date="2025-09" db="UniProtKB">
        <authorList>
            <consortium name="EnsemblPlants"/>
        </authorList>
    </citation>
    <scope>IDENTIFICATION</scope>
</reference>
<evidence type="ECO:0000313" key="1">
    <source>
        <dbReference type="EnsemblPlants" id="AVESA.00010b.r2.3DG0557180.1.CDS"/>
    </source>
</evidence>
<dbReference type="Proteomes" id="UP001732700">
    <property type="component" value="Chromosome 3D"/>
</dbReference>
<evidence type="ECO:0000313" key="2">
    <source>
        <dbReference type="Proteomes" id="UP001732700"/>
    </source>
</evidence>
<protein>
    <submittedName>
        <fullName evidence="1">Uncharacterized protein</fullName>
    </submittedName>
</protein>